<dbReference type="EMBL" id="VSSQ01021095">
    <property type="protein sequence ID" value="MPM66458.1"/>
    <property type="molecule type" value="Genomic_DNA"/>
</dbReference>
<organism evidence="1">
    <name type="scientific">bioreactor metagenome</name>
    <dbReference type="NCBI Taxonomy" id="1076179"/>
    <lineage>
        <taxon>unclassified sequences</taxon>
        <taxon>metagenomes</taxon>
        <taxon>ecological metagenomes</taxon>
    </lineage>
</organism>
<name>A0A645BMV7_9ZZZZ</name>
<evidence type="ECO:0000313" key="1">
    <source>
        <dbReference type="EMBL" id="MPM66458.1"/>
    </source>
</evidence>
<reference evidence="1" key="1">
    <citation type="submission" date="2019-08" db="EMBL/GenBank/DDBJ databases">
        <authorList>
            <person name="Kucharzyk K."/>
            <person name="Murdoch R.W."/>
            <person name="Higgins S."/>
            <person name="Loffler F."/>
        </authorList>
    </citation>
    <scope>NUCLEOTIDE SEQUENCE</scope>
</reference>
<comment type="caution">
    <text evidence="1">The sequence shown here is derived from an EMBL/GenBank/DDBJ whole genome shotgun (WGS) entry which is preliminary data.</text>
</comment>
<protein>
    <recommendedName>
        <fullName evidence="2">Nucleotide-diphospho-sugar transferase domain-containing protein</fullName>
    </recommendedName>
</protein>
<sequence length="175" mass="20869">MLLLTNTYRIMEQMNIIFIHKGNSWYLPYALNQVKKSNPNANIILLGDESNNKYPFIKHFLISDYSKAAGSFSLIYKHFSTTNYQHELFCIQRWFIWLEFMQAHNLNSVMLPDTDVLIFQDVTRYYENVEEDFHFTKGSTGYMGFVYIKKQFYLNQICQFITDQYSTASNLKKIR</sequence>
<dbReference type="AlphaFoldDB" id="A0A645BMV7"/>
<proteinExistence type="predicted"/>
<gene>
    <name evidence="1" type="ORF">SDC9_113365</name>
</gene>
<accession>A0A645BMV7</accession>
<evidence type="ECO:0008006" key="2">
    <source>
        <dbReference type="Google" id="ProtNLM"/>
    </source>
</evidence>